<dbReference type="Gene3D" id="2.60.40.1730">
    <property type="entry name" value="tricorn interacting facor f3 domain"/>
    <property type="match status" value="1"/>
</dbReference>
<dbReference type="AlphaFoldDB" id="A0A9W8AQ47"/>
<sequence length="100" mass="11665">MHRSDKDAYGLSVDHQKVILHVDFHQQLIKGFTDLTVYPHSATTRLLKLHCHQCTVTRVHINNFSAEFKQLDPYRTAQEKVPQNLATVDHHQDLKRLVQL</sequence>
<dbReference type="OrthoDB" id="308861at2759"/>
<keyword evidence="2" id="KW-1185">Reference proteome</keyword>
<dbReference type="GO" id="GO:0005669">
    <property type="term" value="C:transcription factor TFIID complex"/>
    <property type="evidence" value="ECO:0007669"/>
    <property type="project" value="InterPro"/>
</dbReference>
<dbReference type="GO" id="GO:0000976">
    <property type="term" value="F:transcription cis-regulatory region binding"/>
    <property type="evidence" value="ECO:0007669"/>
    <property type="project" value="TreeGrafter"/>
</dbReference>
<name>A0A9W8AQ47_9FUNG</name>
<evidence type="ECO:0000313" key="2">
    <source>
        <dbReference type="Proteomes" id="UP001150925"/>
    </source>
</evidence>
<organism evidence="1 2">
    <name type="scientific">Dispira parvispora</name>
    <dbReference type="NCBI Taxonomy" id="1520584"/>
    <lineage>
        <taxon>Eukaryota</taxon>
        <taxon>Fungi</taxon>
        <taxon>Fungi incertae sedis</taxon>
        <taxon>Zoopagomycota</taxon>
        <taxon>Kickxellomycotina</taxon>
        <taxon>Dimargaritomycetes</taxon>
        <taxon>Dimargaritales</taxon>
        <taxon>Dimargaritaceae</taxon>
        <taxon>Dispira</taxon>
    </lineage>
</organism>
<comment type="caution">
    <text evidence="1">The sequence shown here is derived from an EMBL/GenBank/DDBJ whole genome shotgun (WGS) entry which is preliminary data.</text>
</comment>
<dbReference type="EMBL" id="JANBPY010002745">
    <property type="protein sequence ID" value="KAJ1953845.1"/>
    <property type="molecule type" value="Genomic_DNA"/>
</dbReference>
<dbReference type="GO" id="GO:0006367">
    <property type="term" value="P:transcription initiation at RNA polymerase II promoter"/>
    <property type="evidence" value="ECO:0007669"/>
    <property type="project" value="TreeGrafter"/>
</dbReference>
<proteinExistence type="predicted"/>
<dbReference type="Proteomes" id="UP001150925">
    <property type="component" value="Unassembled WGS sequence"/>
</dbReference>
<dbReference type="InterPro" id="IPR042097">
    <property type="entry name" value="Aminopeptidase_N-like_N_sf"/>
</dbReference>
<dbReference type="GO" id="GO:0003682">
    <property type="term" value="F:chromatin binding"/>
    <property type="evidence" value="ECO:0007669"/>
    <property type="project" value="TreeGrafter"/>
</dbReference>
<protein>
    <submittedName>
        <fullName evidence="1">Uncharacterized protein</fullName>
    </submittedName>
</protein>
<dbReference type="PANTHER" id="PTHR15137">
    <property type="entry name" value="TRANSCRIPTION INITIATION FACTOR TFIID"/>
    <property type="match status" value="1"/>
</dbReference>
<evidence type="ECO:0000313" key="1">
    <source>
        <dbReference type="EMBL" id="KAJ1953845.1"/>
    </source>
</evidence>
<dbReference type="SUPFAM" id="SSF63737">
    <property type="entry name" value="Leukotriene A4 hydrolase N-terminal domain"/>
    <property type="match status" value="1"/>
</dbReference>
<feature type="non-terminal residue" evidence="1">
    <location>
        <position position="100"/>
    </location>
</feature>
<reference evidence="1" key="1">
    <citation type="submission" date="2022-07" db="EMBL/GenBank/DDBJ databases">
        <title>Phylogenomic reconstructions and comparative analyses of Kickxellomycotina fungi.</title>
        <authorList>
            <person name="Reynolds N.K."/>
            <person name="Stajich J.E."/>
            <person name="Barry K."/>
            <person name="Grigoriev I.V."/>
            <person name="Crous P."/>
            <person name="Smith M.E."/>
        </authorList>
    </citation>
    <scope>NUCLEOTIDE SEQUENCE</scope>
    <source>
        <strain evidence="1">RSA 1196</strain>
    </source>
</reference>
<dbReference type="GO" id="GO:0016251">
    <property type="term" value="F:RNA polymerase II general transcription initiation factor activity"/>
    <property type="evidence" value="ECO:0007669"/>
    <property type="project" value="TreeGrafter"/>
</dbReference>
<gene>
    <name evidence="1" type="ORF">IWQ62_005899</name>
</gene>
<dbReference type="PANTHER" id="PTHR15137:SF9">
    <property type="entry name" value="TRANSCRIPTION INITIATION FACTOR TFIID SUBUNIT 2"/>
    <property type="match status" value="1"/>
</dbReference>
<dbReference type="InterPro" id="IPR037813">
    <property type="entry name" value="TAF2"/>
</dbReference>
<accession>A0A9W8AQ47</accession>